<evidence type="ECO:0008006" key="3">
    <source>
        <dbReference type="Google" id="ProtNLM"/>
    </source>
</evidence>
<accession>W4LWB3</accession>
<reference evidence="1 2" key="1">
    <citation type="journal article" date="2014" name="Nature">
        <title>An environmental bacterial taxon with a large and distinct metabolic repertoire.</title>
        <authorList>
            <person name="Wilson M.C."/>
            <person name="Mori T."/>
            <person name="Ruckert C."/>
            <person name="Uria A.R."/>
            <person name="Helf M.J."/>
            <person name="Takada K."/>
            <person name="Gernert C."/>
            <person name="Steffens U.A."/>
            <person name="Heycke N."/>
            <person name="Schmitt S."/>
            <person name="Rinke C."/>
            <person name="Helfrich E.J."/>
            <person name="Brachmann A.O."/>
            <person name="Gurgui C."/>
            <person name="Wakimoto T."/>
            <person name="Kracht M."/>
            <person name="Crusemann M."/>
            <person name="Hentschel U."/>
            <person name="Abe I."/>
            <person name="Matsunaga S."/>
            <person name="Kalinowski J."/>
            <person name="Takeyama H."/>
            <person name="Piel J."/>
        </authorList>
    </citation>
    <scope>NUCLEOTIDE SEQUENCE [LARGE SCALE GENOMIC DNA]</scope>
    <source>
        <strain evidence="2">TSY1</strain>
    </source>
</reference>
<dbReference type="InterPro" id="IPR029063">
    <property type="entry name" value="SAM-dependent_MTases_sf"/>
</dbReference>
<dbReference type="Proteomes" id="UP000019141">
    <property type="component" value="Unassembled WGS sequence"/>
</dbReference>
<dbReference type="AlphaFoldDB" id="W4LWB3"/>
<comment type="caution">
    <text evidence="1">The sequence shown here is derived from an EMBL/GenBank/DDBJ whole genome shotgun (WGS) entry which is preliminary data.</text>
</comment>
<dbReference type="Pfam" id="PF10294">
    <property type="entry name" value="Methyltransf_16"/>
    <property type="match status" value="1"/>
</dbReference>
<proteinExistence type="predicted"/>
<dbReference type="InterPro" id="IPR019410">
    <property type="entry name" value="Methyltransf_16"/>
</dbReference>
<dbReference type="Gene3D" id="3.40.50.150">
    <property type="entry name" value="Vaccinia Virus protein VP39"/>
    <property type="match status" value="1"/>
</dbReference>
<evidence type="ECO:0000313" key="2">
    <source>
        <dbReference type="Proteomes" id="UP000019141"/>
    </source>
</evidence>
<dbReference type="HOGENOM" id="CLU_082963_2_0_7"/>
<protein>
    <recommendedName>
        <fullName evidence="3">Methyltransferase domain-containing protein</fullName>
    </recommendedName>
</protein>
<keyword evidence="2" id="KW-1185">Reference proteome</keyword>
<dbReference type="CDD" id="cd02440">
    <property type="entry name" value="AdoMet_MTases"/>
    <property type="match status" value="1"/>
</dbReference>
<organism evidence="1 2">
    <name type="scientific">Entotheonella factor</name>
    <dbReference type="NCBI Taxonomy" id="1429438"/>
    <lineage>
        <taxon>Bacteria</taxon>
        <taxon>Pseudomonadati</taxon>
        <taxon>Nitrospinota/Tectimicrobiota group</taxon>
        <taxon>Candidatus Tectimicrobiota</taxon>
        <taxon>Candidatus Entotheonellia</taxon>
        <taxon>Candidatus Entotheonellales</taxon>
        <taxon>Candidatus Entotheonellaceae</taxon>
        <taxon>Candidatus Entotheonella</taxon>
    </lineage>
</organism>
<evidence type="ECO:0000313" key="1">
    <source>
        <dbReference type="EMBL" id="ETX02389.1"/>
    </source>
</evidence>
<sequence length="252" mass="28474">MNFTPYETDDVLLDTGSMTVCITKIKDLDAMMDDVDPITFAEDERLPYWADLWPSAIGLARYLDREVPLHGKRVLELGCGLGLIGVVAARDGARVLCTDYEADALAFARHNALQNGCRHVRFRLVDWRHPALNRRYDAILASDVIYEARNFGPLAALLQRFLARGGQAFFADPGRPNAVPFFALLRQRGLTYHKVIEPIEWEGRHEIAIYRIQHGNGRPTSQSKSLAAARDQLRDRLARMHHARSRSPFPAP</sequence>
<dbReference type="PANTHER" id="PTHR14614">
    <property type="entry name" value="HEPATOCELLULAR CARCINOMA-ASSOCIATED ANTIGEN"/>
    <property type="match status" value="1"/>
</dbReference>
<dbReference type="SUPFAM" id="SSF53335">
    <property type="entry name" value="S-adenosyl-L-methionine-dependent methyltransferases"/>
    <property type="match status" value="1"/>
</dbReference>
<gene>
    <name evidence="1" type="ORF">ETSY1_03735</name>
</gene>
<dbReference type="EMBL" id="AZHW01000149">
    <property type="protein sequence ID" value="ETX02389.1"/>
    <property type="molecule type" value="Genomic_DNA"/>
</dbReference>
<name>W4LWB3_ENTF1</name>